<dbReference type="InterPro" id="IPR020449">
    <property type="entry name" value="Tscrpt_reg_AraC-type_HTH"/>
</dbReference>
<evidence type="ECO:0000256" key="10">
    <source>
        <dbReference type="PROSITE-ProRule" id="PRU00169"/>
    </source>
</evidence>
<dbReference type="AlphaFoldDB" id="A0A1M6SYE5"/>
<evidence type="ECO:0000259" key="11">
    <source>
        <dbReference type="PROSITE" id="PS01124"/>
    </source>
</evidence>
<dbReference type="STRING" id="1121322.SAMN02745136_02647"/>
<dbReference type="Gene3D" id="3.40.50.2300">
    <property type="match status" value="1"/>
</dbReference>
<dbReference type="SMART" id="SM00448">
    <property type="entry name" value="REC"/>
    <property type="match status" value="1"/>
</dbReference>
<dbReference type="SUPFAM" id="SSF46689">
    <property type="entry name" value="Homeodomain-like"/>
    <property type="match status" value="2"/>
</dbReference>
<keyword evidence="14" id="KW-1185">Reference proteome</keyword>
<keyword evidence="8" id="KW-0804">Transcription</keyword>
<dbReference type="Pfam" id="PF12833">
    <property type="entry name" value="HTH_18"/>
    <property type="match status" value="1"/>
</dbReference>
<dbReference type="SUPFAM" id="SSF52172">
    <property type="entry name" value="CheY-like"/>
    <property type="match status" value="1"/>
</dbReference>
<dbReference type="GO" id="GO:0005737">
    <property type="term" value="C:cytoplasm"/>
    <property type="evidence" value="ECO:0007669"/>
    <property type="project" value="UniProtKB-SubCell"/>
</dbReference>
<dbReference type="InterPro" id="IPR011006">
    <property type="entry name" value="CheY-like_superfamily"/>
</dbReference>
<evidence type="ECO:0000256" key="5">
    <source>
        <dbReference type="ARBA" id="ARBA00023012"/>
    </source>
</evidence>
<keyword evidence="7" id="KW-0238">DNA-binding</keyword>
<dbReference type="InterPro" id="IPR009057">
    <property type="entry name" value="Homeodomain-like_sf"/>
</dbReference>
<organism evidence="13 14">
    <name type="scientific">Anaerocolumna jejuensis DSM 15929</name>
    <dbReference type="NCBI Taxonomy" id="1121322"/>
    <lineage>
        <taxon>Bacteria</taxon>
        <taxon>Bacillati</taxon>
        <taxon>Bacillota</taxon>
        <taxon>Clostridia</taxon>
        <taxon>Lachnospirales</taxon>
        <taxon>Lachnospiraceae</taxon>
        <taxon>Anaerocolumna</taxon>
    </lineage>
</organism>
<name>A0A1M6SYE5_9FIRM</name>
<accession>A0A1M6SYE5</accession>
<evidence type="ECO:0000256" key="3">
    <source>
        <dbReference type="ARBA" id="ARBA00022490"/>
    </source>
</evidence>
<dbReference type="PROSITE" id="PS01124">
    <property type="entry name" value="HTH_ARAC_FAMILY_2"/>
    <property type="match status" value="1"/>
</dbReference>
<dbReference type="Gene3D" id="1.10.10.60">
    <property type="entry name" value="Homeodomain-like"/>
    <property type="match status" value="2"/>
</dbReference>
<dbReference type="RefSeq" id="WP_073276638.1">
    <property type="nucleotide sequence ID" value="NZ_FRAC01000012.1"/>
</dbReference>
<evidence type="ECO:0000256" key="8">
    <source>
        <dbReference type="ARBA" id="ARBA00023163"/>
    </source>
</evidence>
<evidence type="ECO:0000313" key="14">
    <source>
        <dbReference type="Proteomes" id="UP000184386"/>
    </source>
</evidence>
<evidence type="ECO:0000256" key="6">
    <source>
        <dbReference type="ARBA" id="ARBA00023015"/>
    </source>
</evidence>
<dbReference type="PROSITE" id="PS50110">
    <property type="entry name" value="RESPONSE_REGULATORY"/>
    <property type="match status" value="1"/>
</dbReference>
<dbReference type="InterPro" id="IPR001789">
    <property type="entry name" value="Sig_transdc_resp-reg_receiver"/>
</dbReference>
<feature type="modified residue" description="4-aspartylphosphate" evidence="10">
    <location>
        <position position="55"/>
    </location>
</feature>
<keyword evidence="4 10" id="KW-0597">Phosphoprotein</keyword>
<evidence type="ECO:0000256" key="4">
    <source>
        <dbReference type="ARBA" id="ARBA00022553"/>
    </source>
</evidence>
<dbReference type="OrthoDB" id="9794370at2"/>
<dbReference type="GO" id="GO:0043565">
    <property type="term" value="F:sequence-specific DNA binding"/>
    <property type="evidence" value="ECO:0007669"/>
    <property type="project" value="InterPro"/>
</dbReference>
<dbReference type="PANTHER" id="PTHR42713:SF3">
    <property type="entry name" value="TRANSCRIPTIONAL REGULATORY PROTEIN HPTR"/>
    <property type="match status" value="1"/>
</dbReference>
<evidence type="ECO:0000313" key="13">
    <source>
        <dbReference type="EMBL" id="SHK49689.1"/>
    </source>
</evidence>
<dbReference type="SMART" id="SM00342">
    <property type="entry name" value="HTH_ARAC"/>
    <property type="match status" value="1"/>
</dbReference>
<dbReference type="Proteomes" id="UP000184386">
    <property type="component" value="Unassembled WGS sequence"/>
</dbReference>
<feature type="domain" description="Response regulatory" evidence="12">
    <location>
        <begin position="3"/>
        <end position="120"/>
    </location>
</feature>
<dbReference type="EMBL" id="FRAC01000012">
    <property type="protein sequence ID" value="SHK49689.1"/>
    <property type="molecule type" value="Genomic_DNA"/>
</dbReference>
<keyword evidence="3" id="KW-0963">Cytoplasm</keyword>
<dbReference type="GO" id="GO:0003700">
    <property type="term" value="F:DNA-binding transcription factor activity"/>
    <property type="evidence" value="ECO:0007669"/>
    <property type="project" value="InterPro"/>
</dbReference>
<keyword evidence="6" id="KW-0805">Transcription regulation</keyword>
<protein>
    <recommendedName>
        <fullName evidence="2">Stage 0 sporulation protein A homolog</fullName>
    </recommendedName>
</protein>
<sequence length="536" mass="62439">MFRVIIADDEKKVCQLIRMLVDWDKYGMEVVATAGDGMEVLDRIKEYRPHLIISDIRMPGLNGLEMIEKAREVEKELEFIIISGHRNFEYAQTAIKFGVNDYILKPVNREELQVTLSRMRDKLQARVDSQITSRQIVTDLAANKGRLRNSFSSMLFKNLVEKQKLKIETVNSEFNYNFKEGVFQVVCLKFYHVKAAEREIYPALEGKAREWFYRLFHELTYDYACSFQNNILFGLINYRKENQLTVKRNLKAFVNEVISQDVILNLVEVTVGLGNAVSDMEQAEESLKKALYAIQQRIIPGSLKVLEYEQKDSRPFTESREFGDFNRRMISSIEKLELEQVRKEIDGLRRILLEYPGITGHEILQMTKEVLNIYLLTLKENNILISGGEKLLPEFNENADDCVSIQELFGLLKKTLEDSMKQVLEDKKQASIRPIRIAKQYIESNFKNSVTLEEVSSQVGFNTSYFSTIFKKETGFTFLEYVTMLRMNECKRLLRETDKSIASICEEIGYSDMKHFAKCFKKYTGLKPNEFRKLYA</sequence>
<proteinExistence type="predicted"/>
<dbReference type="InterPro" id="IPR018060">
    <property type="entry name" value="HTH_AraC"/>
</dbReference>
<evidence type="ECO:0000256" key="9">
    <source>
        <dbReference type="ARBA" id="ARBA00024867"/>
    </source>
</evidence>
<dbReference type="InterPro" id="IPR051552">
    <property type="entry name" value="HptR"/>
</dbReference>
<keyword evidence="5" id="KW-0902">Two-component regulatory system</keyword>
<gene>
    <name evidence="13" type="ORF">SAMN02745136_02647</name>
</gene>
<evidence type="ECO:0000256" key="1">
    <source>
        <dbReference type="ARBA" id="ARBA00004496"/>
    </source>
</evidence>
<evidence type="ECO:0000256" key="7">
    <source>
        <dbReference type="ARBA" id="ARBA00023125"/>
    </source>
</evidence>
<evidence type="ECO:0000259" key="12">
    <source>
        <dbReference type="PROSITE" id="PS50110"/>
    </source>
</evidence>
<dbReference type="PRINTS" id="PR00032">
    <property type="entry name" value="HTHARAC"/>
</dbReference>
<dbReference type="GO" id="GO:0000160">
    <property type="term" value="P:phosphorelay signal transduction system"/>
    <property type="evidence" value="ECO:0007669"/>
    <property type="project" value="UniProtKB-KW"/>
</dbReference>
<dbReference type="CDD" id="cd17536">
    <property type="entry name" value="REC_YesN-like"/>
    <property type="match status" value="1"/>
</dbReference>
<reference evidence="13 14" key="1">
    <citation type="submission" date="2016-11" db="EMBL/GenBank/DDBJ databases">
        <authorList>
            <person name="Jaros S."/>
            <person name="Januszkiewicz K."/>
            <person name="Wedrychowicz H."/>
        </authorList>
    </citation>
    <scope>NUCLEOTIDE SEQUENCE [LARGE SCALE GENOMIC DNA]</scope>
    <source>
        <strain evidence="13 14">DSM 15929</strain>
    </source>
</reference>
<evidence type="ECO:0000256" key="2">
    <source>
        <dbReference type="ARBA" id="ARBA00018672"/>
    </source>
</evidence>
<dbReference type="Pfam" id="PF00072">
    <property type="entry name" value="Response_reg"/>
    <property type="match status" value="1"/>
</dbReference>
<dbReference type="PANTHER" id="PTHR42713">
    <property type="entry name" value="HISTIDINE KINASE-RELATED"/>
    <property type="match status" value="1"/>
</dbReference>
<comment type="function">
    <text evidence="9">May play the central regulatory role in sporulation. It may be an element of the effector pathway responsible for the activation of sporulation genes in response to nutritional stress. Spo0A may act in concert with spo0H (a sigma factor) to control the expression of some genes that are critical to the sporulation process.</text>
</comment>
<comment type="subcellular location">
    <subcellularLocation>
        <location evidence="1">Cytoplasm</location>
    </subcellularLocation>
</comment>
<feature type="domain" description="HTH araC/xylS-type" evidence="11">
    <location>
        <begin position="436"/>
        <end position="534"/>
    </location>
</feature>